<protein>
    <submittedName>
        <fullName evidence="1">Uncharacterized protein</fullName>
    </submittedName>
</protein>
<evidence type="ECO:0000313" key="1">
    <source>
        <dbReference type="EMBL" id="RVD84601.1"/>
    </source>
</evidence>
<evidence type="ECO:0000313" key="2">
    <source>
        <dbReference type="Proteomes" id="UP000283090"/>
    </source>
</evidence>
<dbReference type="AlphaFoldDB" id="A0A437A005"/>
<dbReference type="Proteomes" id="UP000283090">
    <property type="component" value="Unassembled WGS sequence"/>
</dbReference>
<accession>A0A437A005</accession>
<dbReference type="OrthoDB" id="5286432at2759"/>
<gene>
    <name evidence="1" type="ORF">DFL_006342</name>
</gene>
<organism evidence="1 2">
    <name type="scientific">Arthrobotrys flagrans</name>
    <name type="common">Nematode-trapping fungus</name>
    <name type="synonym">Trichothecium flagrans</name>
    <dbReference type="NCBI Taxonomy" id="97331"/>
    <lineage>
        <taxon>Eukaryota</taxon>
        <taxon>Fungi</taxon>
        <taxon>Dikarya</taxon>
        <taxon>Ascomycota</taxon>
        <taxon>Pezizomycotina</taxon>
        <taxon>Orbiliomycetes</taxon>
        <taxon>Orbiliales</taxon>
        <taxon>Orbiliaceae</taxon>
        <taxon>Arthrobotrys</taxon>
    </lineage>
</organism>
<dbReference type="EMBL" id="SAEB01000007">
    <property type="protein sequence ID" value="RVD84601.1"/>
    <property type="molecule type" value="Genomic_DNA"/>
</dbReference>
<dbReference type="RefSeq" id="XP_067490145.1">
    <property type="nucleotide sequence ID" value="XM_067635747.1"/>
</dbReference>
<comment type="caution">
    <text evidence="1">The sequence shown here is derived from an EMBL/GenBank/DDBJ whole genome shotgun (WGS) entry which is preliminary data.</text>
</comment>
<keyword evidence="2" id="KW-1185">Reference proteome</keyword>
<name>A0A437A005_ARTFL</name>
<dbReference type="GeneID" id="93588653"/>
<proteinExistence type="predicted"/>
<dbReference type="VEuPathDB" id="FungiDB:DFL_006342"/>
<reference evidence="1 2" key="1">
    <citation type="submission" date="2019-01" db="EMBL/GenBank/DDBJ databases">
        <title>Intercellular communication is required for trap formation in the nematode-trapping fungus Duddingtonia flagrans.</title>
        <authorList>
            <person name="Youssar L."/>
            <person name="Wernet V."/>
            <person name="Hensel N."/>
            <person name="Hildebrandt H.-G."/>
            <person name="Fischer R."/>
        </authorList>
    </citation>
    <scope>NUCLEOTIDE SEQUENCE [LARGE SCALE GENOMIC DNA]</scope>
    <source>
        <strain evidence="1 2">CBS H-5679</strain>
    </source>
</reference>
<sequence length="440" mass="50535">MEATLTPIRLDYLIPGLAGLSFYAFRLTASRFGVKLRSNSSLLSKLTHVKSVRIPEVPASELEETHKYILKWSEKFLDLQLQDRFDHQFKTTSFVPPTNSEITVLPDDPPSSLISHVYNAEWYMVAALGPQGLWKFLFESSLEEQRANFANNVVNGYVNPRSFIRGTRRPNQFEGTYPPFIQICRDELVVGKGDRDWWNDCSTRTPLIDKTAVIWDDWRLKEWGYLFPTIKLPLYLPDDRSVVPGVFVPPSPSECPFLIHSALLDFTGYVRGRLDHSRYPPALDSGRIYSKPDPDDPLVLSNTEHLRIAAHYPIFVPNTENPQPLVYSVCAVFSIRGHSLEARRSHIYNSRYSSRLASDGRTLKLSKIKTVGVFLEAYFEKFQNLPKLRSLPDDDKPLKRFRVRVAKIIPSMYEDVNAREYIEIDFQDTKTDENDEAPSP</sequence>